<evidence type="ECO:0000256" key="1">
    <source>
        <dbReference type="ARBA" id="ARBA00022801"/>
    </source>
</evidence>
<name>A0A841JD32_9SPHI</name>
<comment type="caution">
    <text evidence="4">The sequence shown here is derived from an EMBL/GenBank/DDBJ whole genome shotgun (WGS) entry which is preliminary data.</text>
</comment>
<dbReference type="Proteomes" id="UP000548326">
    <property type="component" value="Unassembled WGS sequence"/>
</dbReference>
<evidence type="ECO:0000259" key="3">
    <source>
        <dbReference type="Pfam" id="PF20434"/>
    </source>
</evidence>
<feature type="chain" id="PRO_5032787420" evidence="2">
    <location>
        <begin position="23"/>
        <end position="296"/>
    </location>
</feature>
<gene>
    <name evidence="4" type="ORF">HDF22_003174</name>
</gene>
<reference evidence="4 5" key="1">
    <citation type="submission" date="2020-08" db="EMBL/GenBank/DDBJ databases">
        <title>Genomic Encyclopedia of Type Strains, Phase IV (KMG-V): Genome sequencing to study the core and pangenomes of soil and plant-associated prokaryotes.</title>
        <authorList>
            <person name="Whitman W."/>
        </authorList>
    </citation>
    <scope>NUCLEOTIDE SEQUENCE [LARGE SCALE GENOMIC DNA]</scope>
    <source>
        <strain evidence="4 5">MP601</strain>
    </source>
</reference>
<protein>
    <submittedName>
        <fullName evidence="4">Acetyl esterase/lipase</fullName>
    </submittedName>
</protein>
<dbReference type="GO" id="GO:0016787">
    <property type="term" value="F:hydrolase activity"/>
    <property type="evidence" value="ECO:0007669"/>
    <property type="project" value="UniProtKB-KW"/>
</dbReference>
<evidence type="ECO:0000313" key="5">
    <source>
        <dbReference type="Proteomes" id="UP000548326"/>
    </source>
</evidence>
<dbReference type="SUPFAM" id="SSF53474">
    <property type="entry name" value="alpha/beta-Hydrolases"/>
    <property type="match status" value="1"/>
</dbReference>
<dbReference type="Pfam" id="PF20434">
    <property type="entry name" value="BD-FAE"/>
    <property type="match status" value="1"/>
</dbReference>
<sequence length="296" mass="32736">MQTKPTIYLCLLLFTLPMAIMAQDKPTVIPLWAKGAPGFENRRNEPEQAKDYWVKNIHNPSLTVFTPPAGKANGAAIVVCPGGGHRLLVYTAEGIEPGKYLSNLGVTVFVLKYRLGRDTLSPYKIDVHAKQDGYRAMRLVRSKAAEYGLDTNRIGMMGFSAGGEVVDMVAYGPGKGDQNAPDPIDRLNARPNFVIQIYPGPLYMPDTLPADAPPAFLLAANDDPCCSPSVVKLLNLYRTAKIPVEVHLYTQGSHGFNMGSRSKLQSINTWPQRMADWLTDNNYLTPVRRERPKVLH</sequence>
<feature type="signal peptide" evidence="2">
    <location>
        <begin position="1"/>
        <end position="22"/>
    </location>
</feature>
<dbReference type="AlphaFoldDB" id="A0A841JD32"/>
<proteinExistence type="predicted"/>
<feature type="domain" description="BD-FAE-like" evidence="3">
    <location>
        <begin position="63"/>
        <end position="172"/>
    </location>
</feature>
<dbReference type="RefSeq" id="WP_183588314.1">
    <property type="nucleotide sequence ID" value="NZ_JACHCA010000008.1"/>
</dbReference>
<accession>A0A841JD32</accession>
<dbReference type="InterPro" id="IPR029058">
    <property type="entry name" value="AB_hydrolase_fold"/>
</dbReference>
<keyword evidence="1" id="KW-0378">Hydrolase</keyword>
<evidence type="ECO:0000313" key="4">
    <source>
        <dbReference type="EMBL" id="MBB6129049.1"/>
    </source>
</evidence>
<dbReference type="InterPro" id="IPR050300">
    <property type="entry name" value="GDXG_lipolytic_enzyme"/>
</dbReference>
<dbReference type="PANTHER" id="PTHR48081:SF6">
    <property type="entry name" value="PEPTIDASE S9 PROLYL OLIGOPEPTIDASE CATALYTIC DOMAIN-CONTAINING PROTEIN"/>
    <property type="match status" value="1"/>
</dbReference>
<organism evidence="4 5">
    <name type="scientific">Mucilaginibacter lappiensis</name>
    <dbReference type="NCBI Taxonomy" id="354630"/>
    <lineage>
        <taxon>Bacteria</taxon>
        <taxon>Pseudomonadati</taxon>
        <taxon>Bacteroidota</taxon>
        <taxon>Sphingobacteriia</taxon>
        <taxon>Sphingobacteriales</taxon>
        <taxon>Sphingobacteriaceae</taxon>
        <taxon>Mucilaginibacter</taxon>
    </lineage>
</organism>
<dbReference type="Gene3D" id="3.40.50.1820">
    <property type="entry name" value="alpha/beta hydrolase"/>
    <property type="match status" value="1"/>
</dbReference>
<dbReference type="InterPro" id="IPR049492">
    <property type="entry name" value="BD-FAE-like_dom"/>
</dbReference>
<dbReference type="EMBL" id="JACHCA010000008">
    <property type="protein sequence ID" value="MBB6129049.1"/>
    <property type="molecule type" value="Genomic_DNA"/>
</dbReference>
<dbReference type="PANTHER" id="PTHR48081">
    <property type="entry name" value="AB HYDROLASE SUPERFAMILY PROTEIN C4A8.06C"/>
    <property type="match status" value="1"/>
</dbReference>
<keyword evidence="2" id="KW-0732">Signal</keyword>
<evidence type="ECO:0000256" key="2">
    <source>
        <dbReference type="SAM" id="SignalP"/>
    </source>
</evidence>